<gene>
    <name evidence="2" type="ORF">FGO68_gene1979</name>
</gene>
<protein>
    <submittedName>
        <fullName evidence="2">Uncharacterized protein</fullName>
    </submittedName>
</protein>
<dbReference type="PANTHER" id="PTHR12373:SF0">
    <property type="entry name" value="ENHANCER OF RUDIMENTARY HOMOLOG"/>
    <property type="match status" value="1"/>
</dbReference>
<dbReference type="EMBL" id="RRYP01015816">
    <property type="protein sequence ID" value="TNV75334.1"/>
    <property type="molecule type" value="Genomic_DNA"/>
</dbReference>
<evidence type="ECO:0000256" key="1">
    <source>
        <dbReference type="ARBA" id="ARBA00007491"/>
    </source>
</evidence>
<organism evidence="2 3">
    <name type="scientific">Halteria grandinella</name>
    <dbReference type="NCBI Taxonomy" id="5974"/>
    <lineage>
        <taxon>Eukaryota</taxon>
        <taxon>Sar</taxon>
        <taxon>Alveolata</taxon>
        <taxon>Ciliophora</taxon>
        <taxon>Intramacronucleata</taxon>
        <taxon>Spirotrichea</taxon>
        <taxon>Stichotrichia</taxon>
        <taxon>Sporadotrichida</taxon>
        <taxon>Halteriidae</taxon>
        <taxon>Halteria</taxon>
    </lineage>
</organism>
<dbReference type="AlphaFoldDB" id="A0A8J8SYA7"/>
<evidence type="ECO:0000313" key="2">
    <source>
        <dbReference type="EMBL" id="TNV75334.1"/>
    </source>
</evidence>
<evidence type="ECO:0000313" key="3">
    <source>
        <dbReference type="Proteomes" id="UP000785679"/>
    </source>
</evidence>
<dbReference type="OrthoDB" id="7887808at2759"/>
<dbReference type="Proteomes" id="UP000785679">
    <property type="component" value="Unassembled WGS sequence"/>
</dbReference>
<dbReference type="Pfam" id="PF01133">
    <property type="entry name" value="ER"/>
    <property type="match status" value="1"/>
</dbReference>
<dbReference type="SUPFAM" id="SSF143875">
    <property type="entry name" value="ERH-like"/>
    <property type="match status" value="1"/>
</dbReference>
<dbReference type="PANTHER" id="PTHR12373">
    <property type="entry name" value="ENHANCER OF RUDIMENTARY ERH"/>
    <property type="match status" value="1"/>
</dbReference>
<dbReference type="InterPro" id="IPR000781">
    <property type="entry name" value="ERH"/>
</dbReference>
<comment type="similarity">
    <text evidence="1">Belongs to the E(R) family.</text>
</comment>
<accession>A0A8J8SYA7</accession>
<reference evidence="2" key="1">
    <citation type="submission" date="2019-06" db="EMBL/GenBank/DDBJ databases">
        <authorList>
            <person name="Zheng W."/>
        </authorList>
    </citation>
    <scope>NUCLEOTIDE SEQUENCE</scope>
    <source>
        <strain evidence="2">QDHG01</strain>
    </source>
</reference>
<keyword evidence="3" id="KW-1185">Reference proteome</keyword>
<sequence length="144" mass="16481">MSAQPEQQQPISLEELSGHSLMLIQFVSNEESRTFLDARSPYDLMELLVRMFENYFLQKRQATTAPGSSNTVNADYELKDICDFIDQLYDLSMMVFNQKAAGYTSHGKTWIKGMVHVYLRRLSIGSGSEQQIKEAQPHQQAVQQ</sequence>
<comment type="caution">
    <text evidence="2">The sequence shown here is derived from an EMBL/GenBank/DDBJ whole genome shotgun (WGS) entry which is preliminary data.</text>
</comment>
<proteinExistence type="inferred from homology"/>
<name>A0A8J8SYA7_HALGN</name>
<dbReference type="InterPro" id="IPR035912">
    <property type="entry name" value="EHR_sf"/>
</dbReference>
<dbReference type="Gene3D" id="3.30.2260.10">
    <property type="entry name" value="Enhancer of rudimentary"/>
    <property type="match status" value="1"/>
</dbReference>